<reference evidence="2" key="2">
    <citation type="submission" date="2020-09" db="EMBL/GenBank/DDBJ databases">
        <authorList>
            <person name="Sun Q."/>
            <person name="Zhou Y."/>
        </authorList>
    </citation>
    <scope>NUCLEOTIDE SEQUENCE</scope>
    <source>
        <strain evidence="2">CGMCC 1.15519</strain>
    </source>
</reference>
<evidence type="ECO:0000313" key="3">
    <source>
        <dbReference type="Proteomes" id="UP000635071"/>
    </source>
</evidence>
<dbReference type="InterPro" id="IPR000595">
    <property type="entry name" value="cNMP-bd_dom"/>
</dbReference>
<dbReference type="InterPro" id="IPR014710">
    <property type="entry name" value="RmlC-like_jellyroll"/>
</dbReference>
<organism evidence="2 3">
    <name type="scientific">Sandarakinorhabdus glacialis</name>
    <dbReference type="NCBI Taxonomy" id="1614636"/>
    <lineage>
        <taxon>Bacteria</taxon>
        <taxon>Pseudomonadati</taxon>
        <taxon>Pseudomonadota</taxon>
        <taxon>Alphaproteobacteria</taxon>
        <taxon>Sphingomonadales</taxon>
        <taxon>Sphingosinicellaceae</taxon>
        <taxon>Sandarakinorhabdus</taxon>
    </lineage>
</organism>
<dbReference type="CDD" id="cd00038">
    <property type="entry name" value="CAP_ED"/>
    <property type="match status" value="1"/>
</dbReference>
<dbReference type="Gene3D" id="2.60.120.10">
    <property type="entry name" value="Jelly Rolls"/>
    <property type="match status" value="1"/>
</dbReference>
<evidence type="ECO:0000259" key="1">
    <source>
        <dbReference type="PROSITE" id="PS50042"/>
    </source>
</evidence>
<dbReference type="PROSITE" id="PS50042">
    <property type="entry name" value="CNMP_BINDING_3"/>
    <property type="match status" value="1"/>
</dbReference>
<dbReference type="AlphaFoldDB" id="A0A917EC57"/>
<name>A0A917EC57_9SPHN</name>
<dbReference type="EMBL" id="BMJM01000025">
    <property type="protein sequence ID" value="GGE22628.1"/>
    <property type="molecule type" value="Genomic_DNA"/>
</dbReference>
<gene>
    <name evidence="2" type="ORF">GCM10011529_31540</name>
</gene>
<protein>
    <recommendedName>
        <fullName evidence="1">Cyclic nucleotide-binding domain-containing protein</fullName>
    </recommendedName>
</protein>
<dbReference type="SUPFAM" id="SSF51206">
    <property type="entry name" value="cAMP-binding domain-like"/>
    <property type="match status" value="1"/>
</dbReference>
<feature type="domain" description="Cyclic nucleotide-binding" evidence="1">
    <location>
        <begin position="1"/>
        <end position="97"/>
    </location>
</feature>
<proteinExistence type="predicted"/>
<evidence type="ECO:0000313" key="2">
    <source>
        <dbReference type="EMBL" id="GGE22628.1"/>
    </source>
</evidence>
<dbReference type="Proteomes" id="UP000635071">
    <property type="component" value="Unassembled WGS sequence"/>
</dbReference>
<sequence length="164" mass="17576">MAFREQVLQSCDHIKLCTGQAVFEVGDEAGGIFGVASGRLGLHVPALGHEPTLSFIGGPGFWAGDLAAVAGIARRTSLIACCDTEVLRLSRASMIRLAREDQDAWLHFAELMAANFTLSLATIGMLRRSSPVARIASLLLNLAGRQQRAPLLSFEVVPENWTGC</sequence>
<dbReference type="InterPro" id="IPR018490">
    <property type="entry name" value="cNMP-bd_dom_sf"/>
</dbReference>
<keyword evidence="3" id="KW-1185">Reference proteome</keyword>
<comment type="caution">
    <text evidence="2">The sequence shown here is derived from an EMBL/GenBank/DDBJ whole genome shotgun (WGS) entry which is preliminary data.</text>
</comment>
<reference evidence="2" key="1">
    <citation type="journal article" date="2014" name="Int. J. Syst. Evol. Microbiol.">
        <title>Complete genome sequence of Corynebacterium casei LMG S-19264T (=DSM 44701T), isolated from a smear-ripened cheese.</title>
        <authorList>
            <consortium name="US DOE Joint Genome Institute (JGI-PGF)"/>
            <person name="Walter F."/>
            <person name="Albersmeier A."/>
            <person name="Kalinowski J."/>
            <person name="Ruckert C."/>
        </authorList>
    </citation>
    <scope>NUCLEOTIDE SEQUENCE</scope>
    <source>
        <strain evidence="2">CGMCC 1.15519</strain>
    </source>
</reference>
<dbReference type="Pfam" id="PF00027">
    <property type="entry name" value="cNMP_binding"/>
    <property type="match status" value="1"/>
</dbReference>
<accession>A0A917EC57</accession>